<reference evidence="3 4" key="1">
    <citation type="submission" date="2024-08" db="EMBL/GenBank/DDBJ databases">
        <title>Whole-genome sequencing of halo(alkali)philic microorganisms from hypersaline lakes.</title>
        <authorList>
            <person name="Sorokin D.Y."/>
            <person name="Merkel A.Y."/>
            <person name="Messina E."/>
            <person name="Yakimov M."/>
        </authorList>
    </citation>
    <scope>NUCLEOTIDE SEQUENCE [LARGE SCALE GENOMIC DNA]</scope>
    <source>
        <strain evidence="3 4">AB-hyl4</strain>
    </source>
</reference>
<keyword evidence="3" id="KW-0808">Transferase</keyword>
<keyword evidence="4" id="KW-1185">Reference proteome</keyword>
<evidence type="ECO:0000259" key="2">
    <source>
        <dbReference type="Pfam" id="PF14760"/>
    </source>
</evidence>
<dbReference type="Pfam" id="PF01272">
    <property type="entry name" value="GreA_GreB"/>
    <property type="match status" value="1"/>
</dbReference>
<dbReference type="PANTHER" id="PTHR30437">
    <property type="entry name" value="TRANSCRIPTION ELONGATION FACTOR GREA"/>
    <property type="match status" value="1"/>
</dbReference>
<evidence type="ECO:0000313" key="4">
    <source>
        <dbReference type="Proteomes" id="UP001575105"/>
    </source>
</evidence>
<dbReference type="RefSeq" id="WP_425346681.1">
    <property type="nucleotide sequence ID" value="NZ_JBGUBD010000011.1"/>
</dbReference>
<name>A0ABV4U839_9BACT</name>
<sequence>MLTRTIVITSKDLERLRELIRHSRKSHTEDHAYLLALEQELNQAEVVESGAVPPEVVTMNSTVLVRVDGSRRGQTWTIVYPEHADMDEDRVSVLAPLGTALLGYRVGDTVEWDVPAGRRRYRIAKVIHQPEAAGEFDR</sequence>
<dbReference type="Gene3D" id="1.10.286.20">
    <property type="match status" value="1"/>
</dbReference>
<dbReference type="PANTHER" id="PTHR30437:SF5">
    <property type="entry name" value="REGULATOR OF NUCLEOSIDE DIPHOSPHATE KINASE"/>
    <property type="match status" value="1"/>
</dbReference>
<dbReference type="InterPro" id="IPR036953">
    <property type="entry name" value="GreA/GreB_C_sf"/>
</dbReference>
<dbReference type="InterPro" id="IPR001437">
    <property type="entry name" value="Tscrpt_elong_fac_GreA/B_C"/>
</dbReference>
<comment type="caution">
    <text evidence="3">The sequence shown here is derived from an EMBL/GenBank/DDBJ whole genome shotgun (WGS) entry which is preliminary data.</text>
</comment>
<dbReference type="NCBIfam" id="NF004396">
    <property type="entry name" value="PRK05753.1"/>
    <property type="match status" value="1"/>
</dbReference>
<dbReference type="InterPro" id="IPR023459">
    <property type="entry name" value="Tscrpt_elong_fac_GreA/B_fam"/>
</dbReference>
<dbReference type="EMBL" id="JBGUBD010000011">
    <property type="protein sequence ID" value="MFA9479758.1"/>
    <property type="molecule type" value="Genomic_DNA"/>
</dbReference>
<organism evidence="3 4">
    <name type="scientific">Natronomicrosphaera hydrolytica</name>
    <dbReference type="NCBI Taxonomy" id="3242702"/>
    <lineage>
        <taxon>Bacteria</taxon>
        <taxon>Pseudomonadati</taxon>
        <taxon>Planctomycetota</taxon>
        <taxon>Phycisphaerae</taxon>
        <taxon>Phycisphaerales</taxon>
        <taxon>Phycisphaeraceae</taxon>
        <taxon>Natronomicrosphaera</taxon>
    </lineage>
</organism>
<dbReference type="GO" id="GO:0016301">
    <property type="term" value="F:kinase activity"/>
    <property type="evidence" value="ECO:0007669"/>
    <property type="project" value="UniProtKB-KW"/>
</dbReference>
<evidence type="ECO:0000313" key="3">
    <source>
        <dbReference type="EMBL" id="MFA9479758.1"/>
    </source>
</evidence>
<protein>
    <submittedName>
        <fullName evidence="3">Nucleoside diphosphate kinase regulator</fullName>
    </submittedName>
</protein>
<proteinExistence type="predicted"/>
<dbReference type="Gene3D" id="3.10.50.30">
    <property type="entry name" value="Transcription elongation factor, GreA/GreB, C-terminal domain"/>
    <property type="match status" value="1"/>
</dbReference>
<dbReference type="Pfam" id="PF14760">
    <property type="entry name" value="Rnk_N"/>
    <property type="match status" value="1"/>
</dbReference>
<dbReference type="InterPro" id="IPR029462">
    <property type="entry name" value="Rnk_N"/>
</dbReference>
<accession>A0ABV4U839</accession>
<feature type="domain" description="Regulator of nucleoside diphosphate kinase N-terminal" evidence="2">
    <location>
        <begin position="4"/>
        <end position="47"/>
    </location>
</feature>
<evidence type="ECO:0000259" key="1">
    <source>
        <dbReference type="Pfam" id="PF01272"/>
    </source>
</evidence>
<gene>
    <name evidence="3" type="primary">rnk</name>
    <name evidence="3" type="ORF">ACERK3_15835</name>
</gene>
<dbReference type="SUPFAM" id="SSF54534">
    <property type="entry name" value="FKBP-like"/>
    <property type="match status" value="1"/>
</dbReference>
<feature type="domain" description="Transcription elongation factor GreA/GreB C-terminal" evidence="1">
    <location>
        <begin position="54"/>
        <end position="126"/>
    </location>
</feature>
<dbReference type="Proteomes" id="UP001575105">
    <property type="component" value="Unassembled WGS sequence"/>
</dbReference>
<keyword evidence="3" id="KW-0418">Kinase</keyword>